<name>A0AAD5J608_ACENE</name>
<reference evidence="1" key="1">
    <citation type="journal article" date="2022" name="Plant J.">
        <title>Strategies of tolerance reflected in two North American maple genomes.</title>
        <authorList>
            <person name="McEvoy S.L."/>
            <person name="Sezen U.U."/>
            <person name="Trouern-Trend A."/>
            <person name="McMahon S.M."/>
            <person name="Schaberg P.G."/>
            <person name="Yang J."/>
            <person name="Wegrzyn J.L."/>
            <person name="Swenson N.G."/>
        </authorList>
    </citation>
    <scope>NUCLEOTIDE SEQUENCE</scope>
    <source>
        <strain evidence="1">91603</strain>
    </source>
</reference>
<dbReference type="EMBL" id="JAJSOW010000100">
    <property type="protein sequence ID" value="KAI9186741.1"/>
    <property type="molecule type" value="Genomic_DNA"/>
</dbReference>
<dbReference type="AlphaFoldDB" id="A0AAD5J608"/>
<organism evidence="1 2">
    <name type="scientific">Acer negundo</name>
    <name type="common">Box elder</name>
    <dbReference type="NCBI Taxonomy" id="4023"/>
    <lineage>
        <taxon>Eukaryota</taxon>
        <taxon>Viridiplantae</taxon>
        <taxon>Streptophyta</taxon>
        <taxon>Embryophyta</taxon>
        <taxon>Tracheophyta</taxon>
        <taxon>Spermatophyta</taxon>
        <taxon>Magnoliopsida</taxon>
        <taxon>eudicotyledons</taxon>
        <taxon>Gunneridae</taxon>
        <taxon>Pentapetalae</taxon>
        <taxon>rosids</taxon>
        <taxon>malvids</taxon>
        <taxon>Sapindales</taxon>
        <taxon>Sapindaceae</taxon>
        <taxon>Hippocastanoideae</taxon>
        <taxon>Acereae</taxon>
        <taxon>Acer</taxon>
    </lineage>
</organism>
<gene>
    <name evidence="1" type="ORF">LWI28_020400</name>
</gene>
<proteinExistence type="predicted"/>
<protein>
    <submittedName>
        <fullName evidence="1">Uncharacterized protein</fullName>
    </submittedName>
</protein>
<sequence length="117" mass="13649">MMSRQNLVIDAWMREAQEAVKLVEDIETRVKSKNNIVEVATKSKLLEVGVKLDRLESLLHKSQPPFKTHFVLHNVDREHRWKMLSDTKLRTKALVLSLYAMPSLNRGVSCCRHKRNQ</sequence>
<evidence type="ECO:0000313" key="2">
    <source>
        <dbReference type="Proteomes" id="UP001064489"/>
    </source>
</evidence>
<evidence type="ECO:0000313" key="1">
    <source>
        <dbReference type="EMBL" id="KAI9186741.1"/>
    </source>
</evidence>
<comment type="caution">
    <text evidence="1">The sequence shown here is derived from an EMBL/GenBank/DDBJ whole genome shotgun (WGS) entry which is preliminary data.</text>
</comment>
<keyword evidence="2" id="KW-1185">Reference proteome</keyword>
<dbReference type="Proteomes" id="UP001064489">
    <property type="component" value="Chromosome 3"/>
</dbReference>
<reference evidence="1" key="2">
    <citation type="submission" date="2023-02" db="EMBL/GenBank/DDBJ databases">
        <authorList>
            <person name="Swenson N.G."/>
            <person name="Wegrzyn J.L."/>
            <person name="Mcevoy S.L."/>
        </authorList>
    </citation>
    <scope>NUCLEOTIDE SEQUENCE</scope>
    <source>
        <strain evidence="1">91603</strain>
        <tissue evidence="1">Leaf</tissue>
    </source>
</reference>
<accession>A0AAD5J608</accession>